<reference evidence="12 13" key="1">
    <citation type="submission" date="2020-08" db="EMBL/GenBank/DDBJ databases">
        <title>Sequencing the genomes of 1000 actinobacteria strains.</title>
        <authorList>
            <person name="Klenk H.-P."/>
        </authorList>
    </citation>
    <scope>NUCLEOTIDE SEQUENCE [LARGE SCALE GENOMIC DNA]</scope>
    <source>
        <strain evidence="12 13">DSM 45913</strain>
    </source>
</reference>
<evidence type="ECO:0000256" key="9">
    <source>
        <dbReference type="SAM" id="MobiDB-lite"/>
    </source>
</evidence>
<keyword evidence="6 12" id="KW-0418">Kinase</keyword>
<dbReference type="InterPro" id="IPR011712">
    <property type="entry name" value="Sig_transdc_His_kin_sub3_dim/P"/>
</dbReference>
<keyword evidence="10" id="KW-0472">Membrane</keyword>
<keyword evidence="7" id="KW-0067">ATP-binding</keyword>
<dbReference type="Proteomes" id="UP000583800">
    <property type="component" value="Unassembled WGS sequence"/>
</dbReference>
<feature type="compositionally biased region" description="Gly residues" evidence="9">
    <location>
        <begin position="255"/>
        <end position="272"/>
    </location>
</feature>
<dbReference type="SUPFAM" id="SSF55874">
    <property type="entry name" value="ATPase domain of HSP90 chaperone/DNA topoisomerase II/histidine kinase"/>
    <property type="match status" value="1"/>
</dbReference>
<evidence type="ECO:0000256" key="4">
    <source>
        <dbReference type="ARBA" id="ARBA00022679"/>
    </source>
</evidence>
<organism evidence="12 13">
    <name type="scientific">Nonomuraea muscovyensis</name>
    <dbReference type="NCBI Taxonomy" id="1124761"/>
    <lineage>
        <taxon>Bacteria</taxon>
        <taxon>Bacillati</taxon>
        <taxon>Actinomycetota</taxon>
        <taxon>Actinomycetes</taxon>
        <taxon>Streptosporangiales</taxon>
        <taxon>Streptosporangiaceae</taxon>
        <taxon>Nonomuraea</taxon>
    </lineage>
</organism>
<dbReference type="GO" id="GO:0000155">
    <property type="term" value="F:phosphorelay sensor kinase activity"/>
    <property type="evidence" value="ECO:0007669"/>
    <property type="project" value="InterPro"/>
</dbReference>
<evidence type="ECO:0000256" key="3">
    <source>
        <dbReference type="ARBA" id="ARBA00022553"/>
    </source>
</evidence>
<keyword evidence="5" id="KW-0547">Nucleotide-binding</keyword>
<dbReference type="EC" id="2.7.13.3" evidence="2"/>
<evidence type="ECO:0000256" key="10">
    <source>
        <dbReference type="SAM" id="Phobius"/>
    </source>
</evidence>
<evidence type="ECO:0000256" key="8">
    <source>
        <dbReference type="ARBA" id="ARBA00023012"/>
    </source>
</evidence>
<dbReference type="Gene3D" id="3.30.565.10">
    <property type="entry name" value="Histidine kinase-like ATPase, C-terminal domain"/>
    <property type="match status" value="1"/>
</dbReference>
<dbReference type="Gene3D" id="1.20.5.1930">
    <property type="match status" value="1"/>
</dbReference>
<name>A0A7X0C2G7_9ACTN</name>
<feature type="transmembrane region" description="Helical" evidence="10">
    <location>
        <begin position="20"/>
        <end position="39"/>
    </location>
</feature>
<comment type="caution">
    <text evidence="12">The sequence shown here is derived from an EMBL/GenBank/DDBJ whole genome shotgun (WGS) entry which is preliminary data.</text>
</comment>
<dbReference type="PANTHER" id="PTHR24421">
    <property type="entry name" value="NITRATE/NITRITE SENSOR PROTEIN NARX-RELATED"/>
    <property type="match status" value="1"/>
</dbReference>
<feature type="region of interest" description="Disordered" evidence="9">
    <location>
        <begin position="329"/>
        <end position="368"/>
    </location>
</feature>
<gene>
    <name evidence="12" type="ORF">FHU36_002965</name>
</gene>
<evidence type="ECO:0000256" key="7">
    <source>
        <dbReference type="ARBA" id="ARBA00022840"/>
    </source>
</evidence>
<evidence type="ECO:0000313" key="13">
    <source>
        <dbReference type="Proteomes" id="UP000583800"/>
    </source>
</evidence>
<dbReference type="RefSeq" id="WP_185084225.1">
    <property type="nucleotide sequence ID" value="NZ_JACHJB010000001.1"/>
</dbReference>
<comment type="catalytic activity">
    <reaction evidence="1">
        <text>ATP + protein L-histidine = ADP + protein N-phospho-L-histidine.</text>
        <dbReference type="EC" id="2.7.13.3"/>
    </reaction>
</comment>
<dbReference type="AlphaFoldDB" id="A0A7X0C2G7"/>
<evidence type="ECO:0000256" key="5">
    <source>
        <dbReference type="ARBA" id="ARBA00022741"/>
    </source>
</evidence>
<sequence>MHDRTEDEARPERWAGLARYLSAVVPMLFHGGIMAWVAFREPGRLTALLVDVGLGVAGLALLAGWRRWPLPVALATALLTAFSSTAVGPAYAAYVSLGSLRGWRPLVPAAAVSFACLAVSATSRGIDQVAVVSLTGGSTILAALTALGLYLRGRRDLAASRREAALAARRAERQRIEQARLAERVKIAQEMHDVLAHRISLLSMLAGGLAYRTDLGAQETRELALAIQENAHQSLNELRAVLGTLRRDDGPPEDGPGGADGAGDVGGAGAGGPEAPQPTLAQLGALFDEVRAAGQRVEVADSIEGRELLPPQTGRHAYRIVQEALTNARKHAPGSRVTAELGGRPGGGLRIRVSNPVPPGGPSPGPGGRLGLVGVAERTRMAGGSLSHAVQNGCFVLDVRLPWEGVRRDPTPGRG</sequence>
<dbReference type="GO" id="GO:0005524">
    <property type="term" value="F:ATP binding"/>
    <property type="evidence" value="ECO:0007669"/>
    <property type="project" value="UniProtKB-KW"/>
</dbReference>
<keyword evidence="10" id="KW-0812">Transmembrane</keyword>
<dbReference type="InterPro" id="IPR036890">
    <property type="entry name" value="HATPase_C_sf"/>
</dbReference>
<keyword evidence="4" id="KW-0808">Transferase</keyword>
<evidence type="ECO:0000256" key="6">
    <source>
        <dbReference type="ARBA" id="ARBA00022777"/>
    </source>
</evidence>
<protein>
    <recommendedName>
        <fullName evidence="2">histidine kinase</fullName>
        <ecNumber evidence="2">2.7.13.3</ecNumber>
    </recommendedName>
</protein>
<accession>A0A7X0C2G7</accession>
<keyword evidence="13" id="KW-1185">Reference proteome</keyword>
<feature type="transmembrane region" description="Helical" evidence="10">
    <location>
        <begin position="129"/>
        <end position="151"/>
    </location>
</feature>
<feature type="transmembrane region" description="Helical" evidence="10">
    <location>
        <begin position="46"/>
        <end position="65"/>
    </location>
</feature>
<proteinExistence type="predicted"/>
<evidence type="ECO:0000256" key="2">
    <source>
        <dbReference type="ARBA" id="ARBA00012438"/>
    </source>
</evidence>
<evidence type="ECO:0000313" key="12">
    <source>
        <dbReference type="EMBL" id="MBB6346456.1"/>
    </source>
</evidence>
<feature type="region of interest" description="Disordered" evidence="9">
    <location>
        <begin position="245"/>
        <end position="276"/>
    </location>
</feature>
<feature type="transmembrane region" description="Helical" evidence="10">
    <location>
        <begin position="71"/>
        <end position="94"/>
    </location>
</feature>
<feature type="domain" description="Signal transduction histidine kinase subgroup 3 dimerisation and phosphoacceptor" evidence="11">
    <location>
        <begin position="183"/>
        <end position="248"/>
    </location>
</feature>
<dbReference type="GO" id="GO:0046983">
    <property type="term" value="F:protein dimerization activity"/>
    <property type="evidence" value="ECO:0007669"/>
    <property type="project" value="InterPro"/>
</dbReference>
<evidence type="ECO:0000256" key="1">
    <source>
        <dbReference type="ARBA" id="ARBA00000085"/>
    </source>
</evidence>
<feature type="compositionally biased region" description="Pro residues" evidence="9">
    <location>
        <begin position="356"/>
        <end position="365"/>
    </location>
</feature>
<dbReference type="PANTHER" id="PTHR24421:SF10">
    <property type="entry name" value="NITRATE_NITRITE SENSOR PROTEIN NARQ"/>
    <property type="match status" value="1"/>
</dbReference>
<keyword evidence="3" id="KW-0597">Phosphoprotein</keyword>
<keyword evidence="10" id="KW-1133">Transmembrane helix</keyword>
<keyword evidence="8" id="KW-0902">Two-component regulatory system</keyword>
<dbReference type="Pfam" id="PF07730">
    <property type="entry name" value="HisKA_3"/>
    <property type="match status" value="1"/>
</dbReference>
<dbReference type="EMBL" id="JACHJB010000001">
    <property type="protein sequence ID" value="MBB6346456.1"/>
    <property type="molecule type" value="Genomic_DNA"/>
</dbReference>
<evidence type="ECO:0000259" key="11">
    <source>
        <dbReference type="Pfam" id="PF07730"/>
    </source>
</evidence>
<dbReference type="GO" id="GO:0016020">
    <property type="term" value="C:membrane"/>
    <property type="evidence" value="ECO:0007669"/>
    <property type="project" value="InterPro"/>
</dbReference>
<dbReference type="InterPro" id="IPR050482">
    <property type="entry name" value="Sensor_HK_TwoCompSys"/>
</dbReference>